<gene>
    <name evidence="9" type="primary">gpsA</name>
    <name evidence="14" type="ORF">JJN12_05390</name>
</gene>
<keyword evidence="5 9" id="KW-0520">NAD</keyword>
<dbReference type="NCBIfam" id="NF000940">
    <property type="entry name" value="PRK00094.1-2"/>
    <property type="match status" value="1"/>
</dbReference>
<feature type="binding site" evidence="9">
    <location>
        <position position="192"/>
    </location>
    <ligand>
        <name>sn-glycerol 3-phosphate</name>
        <dbReference type="ChEBI" id="CHEBI:57597"/>
    </ligand>
</feature>
<dbReference type="Gene3D" id="1.10.1040.10">
    <property type="entry name" value="N-(1-d-carboxylethyl)-l-norvaline Dehydrogenase, domain 2"/>
    <property type="match status" value="1"/>
</dbReference>
<evidence type="ECO:0000256" key="1">
    <source>
        <dbReference type="ARBA" id="ARBA00011009"/>
    </source>
</evidence>
<comment type="caution">
    <text evidence="14">The sequence shown here is derived from an EMBL/GenBank/DDBJ whole genome shotgun (WGS) entry which is preliminary data.</text>
</comment>
<comment type="catalytic activity">
    <reaction evidence="9 11">
        <text>sn-glycerol 3-phosphate + NADP(+) = dihydroxyacetone phosphate + NADPH + H(+)</text>
        <dbReference type="Rhea" id="RHEA:11096"/>
        <dbReference type="ChEBI" id="CHEBI:15378"/>
        <dbReference type="ChEBI" id="CHEBI:57597"/>
        <dbReference type="ChEBI" id="CHEBI:57642"/>
        <dbReference type="ChEBI" id="CHEBI:57783"/>
        <dbReference type="ChEBI" id="CHEBI:58349"/>
        <dbReference type="EC" id="1.1.1.94"/>
    </reaction>
</comment>
<feature type="binding site" evidence="9">
    <location>
        <position position="257"/>
    </location>
    <ligand>
        <name>sn-glycerol 3-phosphate</name>
        <dbReference type="ChEBI" id="CHEBI:57597"/>
    </ligand>
</feature>
<feature type="binding site" evidence="9">
    <location>
        <position position="282"/>
    </location>
    <ligand>
        <name>NADPH</name>
        <dbReference type="ChEBI" id="CHEBI:57783"/>
    </ligand>
</feature>
<comment type="subcellular location">
    <subcellularLocation>
        <location evidence="9">Cytoplasm</location>
    </subcellularLocation>
</comment>
<keyword evidence="9" id="KW-0963">Cytoplasm</keyword>
<comment type="pathway">
    <text evidence="9">Membrane lipid metabolism; glycerophospholipid metabolism.</text>
</comment>
<dbReference type="SUPFAM" id="SSF51735">
    <property type="entry name" value="NAD(P)-binding Rossmann-fold domains"/>
    <property type="match status" value="1"/>
</dbReference>
<feature type="binding site" evidence="9">
    <location>
        <position position="280"/>
    </location>
    <ligand>
        <name>NADPH</name>
        <dbReference type="ChEBI" id="CHEBI:57783"/>
    </ligand>
</feature>
<evidence type="ECO:0000259" key="12">
    <source>
        <dbReference type="Pfam" id="PF01210"/>
    </source>
</evidence>
<dbReference type="EMBL" id="JAEPRJ010000001">
    <property type="protein sequence ID" value="MBK5897221.1"/>
    <property type="molecule type" value="Genomic_DNA"/>
</dbReference>
<keyword evidence="15" id="KW-1185">Reference proteome</keyword>
<dbReference type="PROSITE" id="PS00957">
    <property type="entry name" value="NAD_G3PDH"/>
    <property type="match status" value="1"/>
</dbReference>
<feature type="binding site" evidence="9">
    <location>
        <position position="256"/>
    </location>
    <ligand>
        <name>sn-glycerol 3-phosphate</name>
        <dbReference type="ChEBI" id="CHEBI:57597"/>
    </ligand>
</feature>
<dbReference type="Gene3D" id="3.40.50.720">
    <property type="entry name" value="NAD(P)-binding Rossmann-like Domain"/>
    <property type="match status" value="1"/>
</dbReference>
<dbReference type="SUPFAM" id="SSF48179">
    <property type="entry name" value="6-phosphogluconate dehydrogenase C-terminal domain-like"/>
    <property type="match status" value="1"/>
</dbReference>
<proteinExistence type="inferred from homology"/>
<dbReference type="RefSeq" id="WP_208428720.1">
    <property type="nucleotide sequence ID" value="NZ_JAEPRJ010000001.1"/>
</dbReference>
<feature type="binding site" evidence="9">
    <location>
        <position position="256"/>
    </location>
    <ligand>
        <name>NADPH</name>
        <dbReference type="ChEBI" id="CHEBI:57783"/>
    </ligand>
</feature>
<dbReference type="InterPro" id="IPR008927">
    <property type="entry name" value="6-PGluconate_DH-like_C_sf"/>
</dbReference>
<feature type="active site" description="Proton acceptor" evidence="9">
    <location>
        <position position="192"/>
    </location>
</feature>
<dbReference type="PANTHER" id="PTHR11728:SF1">
    <property type="entry name" value="GLYCEROL-3-PHOSPHATE DEHYDROGENASE [NAD(+)] 2, CHLOROPLASTIC"/>
    <property type="match status" value="1"/>
</dbReference>
<evidence type="ECO:0000313" key="15">
    <source>
        <dbReference type="Proteomes" id="UP000604730"/>
    </source>
</evidence>
<evidence type="ECO:0000256" key="8">
    <source>
        <dbReference type="ARBA" id="ARBA00023264"/>
    </source>
</evidence>
<feature type="binding site" evidence="9">
    <location>
        <position position="11"/>
    </location>
    <ligand>
        <name>NADPH</name>
        <dbReference type="ChEBI" id="CHEBI:57783"/>
    </ligand>
</feature>
<sequence>MRIAVLGAGTWGSALTILLNNNGHELTLWTAVEKEYKELSATRIVKNLKGIKLADNIKITNDIKEACKDKDLIVFAVASPYVRMTARKAAPYIDRKIPVVNVAKGIEEDTLMTLTEIIESEFEAENGDKGTVTVLSGPSHAEEVSVGMPTTAVVGAKSREIACMIQDAFMSDRFRVYTSPDIIGIELGGSLKNVIALAAGVIDGLGLGDNAKAALITRGISEIGRLGMKLGGRLETFAGLSGIGDLIVTCCSTHSRNHNAGYLMGKGKTMDEAMAEVGQVVEGVYSAKAASKLAKANNIDMPIVEQMNKVLFENKKAEDALNELLLRDKKDEHSGFDWDE</sequence>
<accession>A0ABS1IZB1</accession>
<feature type="binding site" evidence="9">
    <location>
        <position position="139"/>
    </location>
    <ligand>
        <name>sn-glycerol 3-phosphate</name>
        <dbReference type="ChEBI" id="CHEBI:57597"/>
    </ligand>
</feature>
<organism evidence="14 15">
    <name type="scientific">Catonella massiliensis</name>
    <dbReference type="NCBI Taxonomy" id="2799636"/>
    <lineage>
        <taxon>Bacteria</taxon>
        <taxon>Bacillati</taxon>
        <taxon>Bacillota</taxon>
        <taxon>Clostridia</taxon>
        <taxon>Lachnospirales</taxon>
        <taxon>Lachnospiraceae</taxon>
        <taxon>Catonella</taxon>
    </lineage>
</organism>
<feature type="binding site" evidence="9">
    <location>
        <position position="104"/>
    </location>
    <ligand>
        <name>NADPH</name>
        <dbReference type="ChEBI" id="CHEBI:57783"/>
    </ligand>
</feature>
<dbReference type="InterPro" id="IPR013328">
    <property type="entry name" value="6PGD_dom2"/>
</dbReference>
<comment type="similarity">
    <text evidence="1 9 10">Belongs to the NAD-dependent glycerol-3-phosphate dehydrogenase family.</text>
</comment>
<feature type="domain" description="Glycerol-3-phosphate dehydrogenase NAD-dependent N-terminal" evidence="12">
    <location>
        <begin position="3"/>
        <end position="161"/>
    </location>
</feature>
<keyword evidence="4 9" id="KW-0560">Oxidoreductase</keyword>
<feature type="binding site" evidence="9">
    <location>
        <position position="245"/>
    </location>
    <ligand>
        <name>sn-glycerol 3-phosphate</name>
        <dbReference type="ChEBI" id="CHEBI:57597"/>
    </ligand>
</feature>
<evidence type="ECO:0000256" key="2">
    <source>
        <dbReference type="ARBA" id="ARBA00022516"/>
    </source>
</evidence>
<dbReference type="InterPro" id="IPR006168">
    <property type="entry name" value="G3P_DH_NAD-dep"/>
</dbReference>
<dbReference type="Proteomes" id="UP000604730">
    <property type="component" value="Unassembled WGS sequence"/>
</dbReference>
<evidence type="ECO:0000259" key="13">
    <source>
        <dbReference type="Pfam" id="PF07479"/>
    </source>
</evidence>
<dbReference type="InterPro" id="IPR036291">
    <property type="entry name" value="NAD(P)-bd_dom_sf"/>
</dbReference>
<dbReference type="InterPro" id="IPR006109">
    <property type="entry name" value="G3P_DH_NAD-dep_C"/>
</dbReference>
<keyword evidence="3 9" id="KW-0521">NADP</keyword>
<evidence type="ECO:0000256" key="3">
    <source>
        <dbReference type="ARBA" id="ARBA00022857"/>
    </source>
</evidence>
<keyword evidence="6 9" id="KW-0443">Lipid metabolism</keyword>
<keyword evidence="2 9" id="KW-0444">Lipid biosynthesis</keyword>
<comment type="caution">
    <text evidence="9">Lacks conserved residue(s) required for the propagation of feature annotation.</text>
</comment>
<dbReference type="InterPro" id="IPR011128">
    <property type="entry name" value="G3P_DH_NAD-dep_N"/>
</dbReference>
<protein>
    <recommendedName>
        <fullName evidence="9">Glycerol-3-phosphate dehydrogenase [NAD(P)+]</fullName>
        <ecNumber evidence="9">1.1.1.94</ecNumber>
    </recommendedName>
    <alternativeName>
        <fullName evidence="9">NAD(P)(+)-dependent glycerol-3-phosphate dehydrogenase</fullName>
    </alternativeName>
    <alternativeName>
        <fullName evidence="9">NAD(P)H-dependent dihydroxyacetone-phosphate reductase</fullName>
    </alternativeName>
</protein>
<feature type="binding site" evidence="9">
    <location>
        <position position="137"/>
    </location>
    <ligand>
        <name>sn-glycerol 3-phosphate</name>
        <dbReference type="ChEBI" id="CHEBI:57597"/>
    </ligand>
</feature>
<comment type="function">
    <text evidence="9">Catalyzes the reduction of the glycolytic intermediate dihydroxyacetone phosphate (DHAP) to sn-glycerol 3-phosphate (G3P), the key precursor for phospholipid synthesis.</text>
</comment>
<dbReference type="HAMAP" id="MF_00394">
    <property type="entry name" value="NAD_Glyc3P_dehydrog"/>
    <property type="match status" value="1"/>
</dbReference>
<evidence type="ECO:0000313" key="14">
    <source>
        <dbReference type="EMBL" id="MBK5897221.1"/>
    </source>
</evidence>
<keyword evidence="9" id="KW-0547">Nucleotide-binding</keyword>
<keyword evidence="8 9" id="KW-1208">Phospholipid metabolism</keyword>
<dbReference type="NCBIfam" id="NF000942">
    <property type="entry name" value="PRK00094.1-4"/>
    <property type="match status" value="1"/>
</dbReference>
<evidence type="ECO:0000256" key="5">
    <source>
        <dbReference type="ARBA" id="ARBA00023027"/>
    </source>
</evidence>
<feature type="binding site" evidence="9">
    <location>
        <position position="255"/>
    </location>
    <ligand>
        <name>sn-glycerol 3-phosphate</name>
        <dbReference type="ChEBI" id="CHEBI:57597"/>
    </ligand>
</feature>
<dbReference type="PRINTS" id="PR00077">
    <property type="entry name" value="GPDHDRGNASE"/>
</dbReference>
<feature type="binding site" evidence="9">
    <location>
        <position position="104"/>
    </location>
    <ligand>
        <name>sn-glycerol 3-phosphate</name>
        <dbReference type="ChEBI" id="CHEBI:57597"/>
    </ligand>
</feature>
<dbReference type="PANTHER" id="PTHR11728">
    <property type="entry name" value="GLYCEROL-3-PHOSPHATE DEHYDROGENASE"/>
    <property type="match status" value="1"/>
</dbReference>
<feature type="domain" description="Glycerol-3-phosphate dehydrogenase NAD-dependent C-terminal" evidence="13">
    <location>
        <begin position="181"/>
        <end position="321"/>
    </location>
</feature>
<name>A0ABS1IZB1_9FIRM</name>
<dbReference type="EC" id="1.1.1.94" evidence="9"/>
<comment type="catalytic activity">
    <reaction evidence="9">
        <text>sn-glycerol 3-phosphate + NAD(+) = dihydroxyacetone phosphate + NADH + H(+)</text>
        <dbReference type="Rhea" id="RHEA:11092"/>
        <dbReference type="ChEBI" id="CHEBI:15378"/>
        <dbReference type="ChEBI" id="CHEBI:57540"/>
        <dbReference type="ChEBI" id="CHEBI:57597"/>
        <dbReference type="ChEBI" id="CHEBI:57642"/>
        <dbReference type="ChEBI" id="CHEBI:57945"/>
        <dbReference type="EC" id="1.1.1.94"/>
    </reaction>
</comment>
<evidence type="ECO:0000256" key="7">
    <source>
        <dbReference type="ARBA" id="ARBA00023209"/>
    </source>
</evidence>
<evidence type="ECO:0000256" key="11">
    <source>
        <dbReference type="RuleBase" id="RU000439"/>
    </source>
</evidence>
<keyword evidence="7 9" id="KW-0594">Phospholipid biosynthesis</keyword>
<dbReference type="PIRSF" id="PIRSF000114">
    <property type="entry name" value="Glycerol-3-P_dh"/>
    <property type="match status" value="1"/>
</dbReference>
<evidence type="ECO:0000256" key="6">
    <source>
        <dbReference type="ARBA" id="ARBA00023098"/>
    </source>
</evidence>
<dbReference type="Pfam" id="PF07479">
    <property type="entry name" value="NAD_Gly3P_dh_C"/>
    <property type="match status" value="1"/>
</dbReference>
<evidence type="ECO:0000256" key="4">
    <source>
        <dbReference type="ARBA" id="ARBA00023002"/>
    </source>
</evidence>
<feature type="binding site" evidence="9">
    <location>
        <position position="141"/>
    </location>
    <ligand>
        <name>NADPH</name>
        <dbReference type="ChEBI" id="CHEBI:57783"/>
    </ligand>
</feature>
<dbReference type="Pfam" id="PF01210">
    <property type="entry name" value="NAD_Gly3P_dh_N"/>
    <property type="match status" value="1"/>
</dbReference>
<evidence type="ECO:0000256" key="10">
    <source>
        <dbReference type="RuleBase" id="RU000437"/>
    </source>
</evidence>
<feature type="binding site" evidence="9">
    <location>
        <position position="10"/>
    </location>
    <ligand>
        <name>NADPH</name>
        <dbReference type="ChEBI" id="CHEBI:57783"/>
    </ligand>
</feature>
<evidence type="ECO:0000256" key="9">
    <source>
        <dbReference type="HAMAP-Rule" id="MF_00394"/>
    </source>
</evidence>
<reference evidence="14 15" key="1">
    <citation type="submission" date="2021-01" db="EMBL/GenBank/DDBJ databases">
        <title>Isolation and description of Catonella massiliensis sp. nov., a novel Catonella species, isolated from a stable periodontitis subject.</title>
        <authorList>
            <person name="Antezack A."/>
            <person name="Boxberger M."/>
            <person name="La Scola B."/>
            <person name="Monnet-Corti V."/>
        </authorList>
    </citation>
    <scope>NUCLEOTIDE SEQUENCE [LARGE SCALE GENOMIC DNA]</scope>
    <source>
        <strain evidence="14 15">Marseille-Q4567</strain>
    </source>
</reference>